<comment type="caution">
    <text evidence="1">The sequence shown here is derived from an EMBL/GenBank/DDBJ whole genome shotgun (WGS) entry which is preliminary data.</text>
</comment>
<reference evidence="1 2" key="1">
    <citation type="submission" date="2023-10" db="EMBL/GenBank/DDBJ databases">
        <title>Comparative genomics analysis reveals potential genetic determinants of host preference in Cryptosporidium xiaoi.</title>
        <authorList>
            <person name="Xiao L."/>
            <person name="Li J."/>
        </authorList>
    </citation>
    <scope>NUCLEOTIDE SEQUENCE [LARGE SCALE GENOMIC DNA]</scope>
    <source>
        <strain evidence="1 2">52996</strain>
    </source>
</reference>
<organism evidence="1 2">
    <name type="scientific">Cryptosporidium xiaoi</name>
    <dbReference type="NCBI Taxonomy" id="659607"/>
    <lineage>
        <taxon>Eukaryota</taxon>
        <taxon>Sar</taxon>
        <taxon>Alveolata</taxon>
        <taxon>Apicomplexa</taxon>
        <taxon>Conoidasida</taxon>
        <taxon>Coccidia</taxon>
        <taxon>Eucoccidiorida</taxon>
        <taxon>Eimeriorina</taxon>
        <taxon>Cryptosporidiidae</taxon>
        <taxon>Cryptosporidium</taxon>
    </lineage>
</organism>
<protein>
    <submittedName>
        <fullName evidence="1">Uncharacterized protein</fullName>
    </submittedName>
</protein>
<keyword evidence="2" id="KW-1185">Reference proteome</keyword>
<dbReference type="EMBL" id="JAWDEY010000011">
    <property type="protein sequence ID" value="KAK6589725.1"/>
    <property type="molecule type" value="Genomic_DNA"/>
</dbReference>
<gene>
    <name evidence="1" type="ORF">RS030_1140</name>
</gene>
<name>A0AAV9XY76_9CRYT</name>
<evidence type="ECO:0000313" key="1">
    <source>
        <dbReference type="EMBL" id="KAK6589725.1"/>
    </source>
</evidence>
<evidence type="ECO:0000313" key="2">
    <source>
        <dbReference type="Proteomes" id="UP001311799"/>
    </source>
</evidence>
<proteinExistence type="predicted"/>
<sequence length="220" mass="25920">MEFELTDEEILDFDFLVNEFFITKGKNENKSISDLLKAYKIGYSNILILKFNDYIDYEKRCDWLIHYCDNILANTNLSNSQNSLERIDENIECDVLDDENNKEILLIVDREFEKYIRNDVRYLSDLKYTNNVIIKYSDKLSSCINSSGKISLIEIILRIHELFINFKIKYIIINEFDKLVDSGDFQSNETKSIVNSLLLSLIVNMNNIKTEHDLKIIIIE</sequence>
<dbReference type="Proteomes" id="UP001311799">
    <property type="component" value="Unassembled WGS sequence"/>
</dbReference>
<accession>A0AAV9XY76</accession>
<dbReference type="AlphaFoldDB" id="A0AAV9XY76"/>